<feature type="compositionally biased region" description="Low complexity" evidence="1">
    <location>
        <begin position="110"/>
        <end position="132"/>
    </location>
</feature>
<accession>K9VEK7</accession>
<dbReference type="STRING" id="179408.Osc7112_1136"/>
<evidence type="ECO:0000313" key="4">
    <source>
        <dbReference type="Proteomes" id="UP000010478"/>
    </source>
</evidence>
<sequence length="248" mass="24434" precursor="true">MRLLRTIAALSAALTPLMAEAAFSRPMPGTADFPRASNPEVNVPVCFIETPGGTTFDLVSLCGTNAAPQNTNPVAGNPANAPANNPNGSTPAAAPNPNTVTRDAVGTPITTPAGTANRNNPNNANPGTSPAGTPNANPGTSPAGTPNANPGTSPSTNPNNLNPGSSPSTNPNNPNPGTSPSTNPNNLNPGSSPSTNPNNSASPTGGTAGDSNSDLVPNPNLNLPRVPPSSFGPGGVAPTRDAIDGPRQ</sequence>
<dbReference type="HOGENOM" id="CLU_1119303_0_0_3"/>
<feature type="signal peptide" evidence="2">
    <location>
        <begin position="1"/>
        <end position="21"/>
    </location>
</feature>
<organism evidence="3 4">
    <name type="scientific">Phormidium nigroviride PCC 7112</name>
    <dbReference type="NCBI Taxonomy" id="179408"/>
    <lineage>
        <taxon>Bacteria</taxon>
        <taxon>Bacillati</taxon>
        <taxon>Cyanobacteriota</taxon>
        <taxon>Cyanophyceae</taxon>
        <taxon>Oscillatoriophycideae</taxon>
        <taxon>Oscillatoriales</taxon>
        <taxon>Oscillatoriaceae</taxon>
        <taxon>Phormidium</taxon>
    </lineage>
</organism>
<reference evidence="3 4" key="1">
    <citation type="submission" date="2012-05" db="EMBL/GenBank/DDBJ databases">
        <title>Finished chromosome of genome of Oscillatoria sp. PCC 7112.</title>
        <authorList>
            <consortium name="US DOE Joint Genome Institute"/>
            <person name="Gugger M."/>
            <person name="Coursin T."/>
            <person name="Rippka R."/>
            <person name="Tandeau De Marsac N."/>
            <person name="Huntemann M."/>
            <person name="Wei C.-L."/>
            <person name="Han J."/>
            <person name="Detter J.C."/>
            <person name="Han C."/>
            <person name="Tapia R."/>
            <person name="Davenport K."/>
            <person name="Daligault H."/>
            <person name="Erkkila T."/>
            <person name="Gu W."/>
            <person name="Munk A.C.C."/>
            <person name="Teshima H."/>
            <person name="Xu Y."/>
            <person name="Chain P."/>
            <person name="Chen A."/>
            <person name="Krypides N."/>
            <person name="Mavromatis K."/>
            <person name="Markowitz V."/>
            <person name="Szeto E."/>
            <person name="Ivanova N."/>
            <person name="Mikhailova N."/>
            <person name="Ovchinnikova G."/>
            <person name="Pagani I."/>
            <person name="Pati A."/>
            <person name="Goodwin L."/>
            <person name="Peters L."/>
            <person name="Pitluck S."/>
            <person name="Woyke T."/>
            <person name="Kerfeld C."/>
        </authorList>
    </citation>
    <scope>NUCLEOTIDE SEQUENCE [LARGE SCALE GENOMIC DNA]</scope>
    <source>
        <strain evidence="3 4">PCC 7112</strain>
    </source>
</reference>
<dbReference type="KEGG" id="oni:Osc7112_1136"/>
<feature type="compositionally biased region" description="Low complexity" evidence="1">
    <location>
        <begin position="145"/>
        <end position="224"/>
    </location>
</feature>
<protein>
    <submittedName>
        <fullName evidence="3">Uncharacterized protein</fullName>
    </submittedName>
</protein>
<evidence type="ECO:0000256" key="2">
    <source>
        <dbReference type="SAM" id="SignalP"/>
    </source>
</evidence>
<dbReference type="Proteomes" id="UP000010478">
    <property type="component" value="Chromosome"/>
</dbReference>
<dbReference type="RefSeq" id="WP_015175011.1">
    <property type="nucleotide sequence ID" value="NC_019729.1"/>
</dbReference>
<name>K9VEK7_9CYAN</name>
<dbReference type="OrthoDB" id="468450at2"/>
<feature type="chain" id="PRO_5003937509" evidence="2">
    <location>
        <begin position="22"/>
        <end position="248"/>
    </location>
</feature>
<proteinExistence type="predicted"/>
<keyword evidence="4" id="KW-1185">Reference proteome</keyword>
<gene>
    <name evidence="3" type="ORF">Osc7112_1136</name>
</gene>
<keyword evidence="2" id="KW-0732">Signal</keyword>
<dbReference type="eggNOG" id="ENOG5033H1F">
    <property type="taxonomic scope" value="Bacteria"/>
</dbReference>
<evidence type="ECO:0000313" key="3">
    <source>
        <dbReference type="EMBL" id="AFZ05685.1"/>
    </source>
</evidence>
<feature type="compositionally biased region" description="Low complexity" evidence="1">
    <location>
        <begin position="72"/>
        <end position="101"/>
    </location>
</feature>
<feature type="region of interest" description="Disordered" evidence="1">
    <location>
        <begin position="72"/>
        <end position="248"/>
    </location>
</feature>
<dbReference type="AlphaFoldDB" id="K9VEK7"/>
<dbReference type="EMBL" id="CP003614">
    <property type="protein sequence ID" value="AFZ05685.1"/>
    <property type="molecule type" value="Genomic_DNA"/>
</dbReference>
<feature type="compositionally biased region" description="Polar residues" evidence="1">
    <location>
        <begin position="134"/>
        <end position="144"/>
    </location>
</feature>
<evidence type="ECO:0000256" key="1">
    <source>
        <dbReference type="SAM" id="MobiDB-lite"/>
    </source>
</evidence>